<dbReference type="Proteomes" id="UP000658258">
    <property type="component" value="Unassembled WGS sequence"/>
</dbReference>
<accession>A0ABQ3IAS2</accession>
<reference evidence="2" key="1">
    <citation type="journal article" date="2019" name="Int. J. Syst. Evol. Microbiol.">
        <title>The Global Catalogue of Microorganisms (GCM) 10K type strain sequencing project: providing services to taxonomists for standard genome sequencing and annotation.</title>
        <authorList>
            <consortium name="The Broad Institute Genomics Platform"/>
            <consortium name="The Broad Institute Genome Sequencing Center for Infectious Disease"/>
            <person name="Wu L."/>
            <person name="Ma J."/>
        </authorList>
    </citation>
    <scope>NUCLEOTIDE SEQUENCE [LARGE SCALE GENOMIC DNA]</scope>
    <source>
        <strain evidence="2">CGMCC 1.15111</strain>
    </source>
</reference>
<dbReference type="RefSeq" id="WP_189630963.1">
    <property type="nucleotide sequence ID" value="NZ_BNAG01000004.1"/>
</dbReference>
<proteinExistence type="predicted"/>
<gene>
    <name evidence="1" type="ORF">GCM10011340_28490</name>
</gene>
<organism evidence="1 2">
    <name type="scientific">Roseivirga thermotolerans</name>
    <dbReference type="NCBI Taxonomy" id="1758176"/>
    <lineage>
        <taxon>Bacteria</taxon>
        <taxon>Pseudomonadati</taxon>
        <taxon>Bacteroidota</taxon>
        <taxon>Cytophagia</taxon>
        <taxon>Cytophagales</taxon>
        <taxon>Roseivirgaceae</taxon>
        <taxon>Roseivirga</taxon>
    </lineage>
</organism>
<evidence type="ECO:0000313" key="1">
    <source>
        <dbReference type="EMBL" id="GHE70943.1"/>
    </source>
</evidence>
<comment type="caution">
    <text evidence="1">The sequence shown here is derived from an EMBL/GenBank/DDBJ whole genome shotgun (WGS) entry which is preliminary data.</text>
</comment>
<sequence length="435" mass="49754">MSKTINNTILQDTSELIRGLEALAYPSHEWSRDNGTNRYSALRLCYHLMTRDGVSYDGKVRAKNAILMESAFEGIAKNLDKSLSDRLRERLNPITLETEQESKLTHKSINDAANYFQDCVDGLLSDFRKGGPFGGGLSNIEKYLFKPVQIQLPPQDALADLLEDKQVTGRRFYAAIYQHEKVLSKVKHWVENGKFSADEYGLFFTLFRIKLSEYKSIYLTQENMLEDCHYEPDSLRGEILSRIPQEHGQEPNYHRLLEEGMYTVWLGKQNQHILQMSGFEIPSILNVALQQNDKAKFLEKVLDFSQSDFKEQYNKAIEIISKVKVRNMDEFRKNLHAGLYSARGREMFLSDNNNWVFISDGQELADFCMNNVKIMAEDMVTEGSITGIIGALARIGVKAFGKGVRGATSVYKSFGNEILTMTKDNRNIKIDQIFE</sequence>
<keyword evidence="2" id="KW-1185">Reference proteome</keyword>
<name>A0ABQ3IAS2_9BACT</name>
<evidence type="ECO:0000313" key="2">
    <source>
        <dbReference type="Proteomes" id="UP000658258"/>
    </source>
</evidence>
<dbReference type="EMBL" id="BNAG01000004">
    <property type="protein sequence ID" value="GHE70943.1"/>
    <property type="molecule type" value="Genomic_DNA"/>
</dbReference>
<protein>
    <submittedName>
        <fullName evidence="1">Uncharacterized protein</fullName>
    </submittedName>
</protein>